<dbReference type="InterPro" id="IPR011989">
    <property type="entry name" value="ARM-like"/>
</dbReference>
<evidence type="ECO:0000313" key="3">
    <source>
        <dbReference type="Proteomes" id="UP000770785"/>
    </source>
</evidence>
<dbReference type="SUPFAM" id="SSF48371">
    <property type="entry name" value="ARM repeat"/>
    <property type="match status" value="1"/>
</dbReference>
<name>A0ABX0XEF1_9BACT</name>
<dbReference type="EMBL" id="JAATJH010000005">
    <property type="protein sequence ID" value="NJC27597.1"/>
    <property type="molecule type" value="Genomic_DNA"/>
</dbReference>
<sequence length="272" mass="29843">MNTVTETELIDYLSGELNTVRRTEITDLLANNTTLAAELAELRAMRTSLAGLEDLEPSAMTDQRFAAVLAATVAETAEQAATTTENGSIVRRMREVSSAKNTSGRMRSLSWKIAAVAAAIALIFTAGRYYEGGSALDADRELAATRTLMLDLMNDNRTSARIRATTVTLNMPTADPVTTQNLGYLLRNDNNANVRLAALDALRRFVDDPGVRDELLAAIAESPPDVVRFELIETLVRARDSRVLPYLQELIDTDSTPRPMRDVARMGRLKLI</sequence>
<keyword evidence="1" id="KW-1133">Transmembrane helix</keyword>
<accession>A0ABX0XEF1</accession>
<dbReference type="InterPro" id="IPR016024">
    <property type="entry name" value="ARM-type_fold"/>
</dbReference>
<protein>
    <recommendedName>
        <fullName evidence="4">HEAT repeat domain-containing protein</fullName>
    </recommendedName>
</protein>
<keyword evidence="3" id="KW-1185">Reference proteome</keyword>
<organism evidence="2 3">
    <name type="scientific">Neolewinella antarctica</name>
    <dbReference type="NCBI Taxonomy" id="442734"/>
    <lineage>
        <taxon>Bacteria</taxon>
        <taxon>Pseudomonadati</taxon>
        <taxon>Bacteroidota</taxon>
        <taxon>Saprospiria</taxon>
        <taxon>Saprospirales</taxon>
        <taxon>Lewinellaceae</taxon>
        <taxon>Neolewinella</taxon>
    </lineage>
</organism>
<dbReference type="RefSeq" id="WP_168038838.1">
    <property type="nucleotide sequence ID" value="NZ_JAATJH010000005.1"/>
</dbReference>
<keyword evidence="1" id="KW-0812">Transmembrane</keyword>
<feature type="transmembrane region" description="Helical" evidence="1">
    <location>
        <begin position="109"/>
        <end position="130"/>
    </location>
</feature>
<gene>
    <name evidence="2" type="ORF">GGR27_003114</name>
</gene>
<comment type="caution">
    <text evidence="2">The sequence shown here is derived from an EMBL/GenBank/DDBJ whole genome shotgun (WGS) entry which is preliminary data.</text>
</comment>
<keyword evidence="1" id="KW-0472">Membrane</keyword>
<dbReference type="Gene3D" id="1.25.10.10">
    <property type="entry name" value="Leucine-rich Repeat Variant"/>
    <property type="match status" value="1"/>
</dbReference>
<dbReference type="Gene3D" id="1.10.10.1320">
    <property type="entry name" value="Anti-sigma factor, zinc-finger domain"/>
    <property type="match status" value="1"/>
</dbReference>
<evidence type="ECO:0008006" key="4">
    <source>
        <dbReference type="Google" id="ProtNLM"/>
    </source>
</evidence>
<evidence type="ECO:0000256" key="1">
    <source>
        <dbReference type="SAM" id="Phobius"/>
    </source>
</evidence>
<reference evidence="2 3" key="1">
    <citation type="submission" date="2020-03" db="EMBL/GenBank/DDBJ databases">
        <title>Genomic Encyclopedia of Type Strains, Phase IV (KMG-IV): sequencing the most valuable type-strain genomes for metagenomic binning, comparative biology and taxonomic classification.</title>
        <authorList>
            <person name="Goeker M."/>
        </authorList>
    </citation>
    <scope>NUCLEOTIDE SEQUENCE [LARGE SCALE GENOMIC DNA]</scope>
    <source>
        <strain evidence="2 3">DSM 105096</strain>
    </source>
</reference>
<dbReference type="Pfam" id="PF13646">
    <property type="entry name" value="HEAT_2"/>
    <property type="match status" value="1"/>
</dbReference>
<proteinExistence type="predicted"/>
<dbReference type="Proteomes" id="UP000770785">
    <property type="component" value="Unassembled WGS sequence"/>
</dbReference>
<dbReference type="InterPro" id="IPR041916">
    <property type="entry name" value="Anti_sigma_zinc_sf"/>
</dbReference>
<evidence type="ECO:0000313" key="2">
    <source>
        <dbReference type="EMBL" id="NJC27597.1"/>
    </source>
</evidence>